<dbReference type="Gene3D" id="1.10.10.60">
    <property type="entry name" value="Homeodomain-like"/>
    <property type="match status" value="1"/>
</dbReference>
<dbReference type="InterPro" id="IPR050207">
    <property type="entry name" value="Trans_regulatory_Fis"/>
</dbReference>
<evidence type="ECO:0000256" key="2">
    <source>
        <dbReference type="ARBA" id="ARBA00023125"/>
    </source>
</evidence>
<dbReference type="GO" id="GO:0006355">
    <property type="term" value="P:regulation of DNA-templated transcription"/>
    <property type="evidence" value="ECO:0007669"/>
    <property type="project" value="InterPro"/>
</dbReference>
<evidence type="ECO:0000256" key="4">
    <source>
        <dbReference type="SAM" id="MobiDB-lite"/>
    </source>
</evidence>
<dbReference type="PANTHER" id="PTHR47918:SF1">
    <property type="entry name" value="DNA-BINDING PROTEIN FIS"/>
    <property type="match status" value="1"/>
</dbReference>
<feature type="domain" description="DNA binding HTH" evidence="5">
    <location>
        <begin position="56"/>
        <end position="95"/>
    </location>
</feature>
<dbReference type="PRINTS" id="PR01591">
    <property type="entry name" value="DNABINDNGFIS"/>
</dbReference>
<dbReference type="PANTHER" id="PTHR47918">
    <property type="entry name" value="DNA-BINDING PROTEIN FIS"/>
    <property type="match status" value="1"/>
</dbReference>
<dbReference type="InterPro" id="IPR009057">
    <property type="entry name" value="Homeodomain-like_sf"/>
</dbReference>
<dbReference type="AlphaFoldDB" id="A0A9J6ZXA1"/>
<evidence type="ECO:0000256" key="3">
    <source>
        <dbReference type="ARBA" id="ARBA00029540"/>
    </source>
</evidence>
<dbReference type="SUPFAM" id="SSF46689">
    <property type="entry name" value="Homeodomain-like"/>
    <property type="match status" value="1"/>
</dbReference>
<gene>
    <name evidence="6" type="primary">fis</name>
    <name evidence="6" type="ORF">L0Y14_15190</name>
</gene>
<protein>
    <recommendedName>
        <fullName evidence="3">Putative Fis-like DNA-binding protein</fullName>
    </recommendedName>
</protein>
<evidence type="ECO:0000313" key="6">
    <source>
        <dbReference type="EMBL" id="USF87443.1"/>
    </source>
</evidence>
<dbReference type="PIRSF" id="PIRSF002097">
    <property type="entry name" value="DNA-binding_Fis"/>
    <property type="match status" value="1"/>
</dbReference>
<dbReference type="Proteomes" id="UP001056649">
    <property type="component" value="Chromosome"/>
</dbReference>
<keyword evidence="7" id="KW-1185">Reference proteome</keyword>
<proteinExistence type="inferred from homology"/>
<keyword evidence="2 6" id="KW-0238">DNA-binding</keyword>
<dbReference type="KEGG" id="eps:L0Y14_15190"/>
<sequence length="98" mass="10904">MNIEAGLYSKSGEGDLSATPRKKSEPLRQCVHDAMQRYFEHIDGHGMSNLYRLVMNEVESPLLESVMDYTGGNQTRAAAVLGISRSTLRKKLAQYGLD</sequence>
<reference evidence="6" key="1">
    <citation type="journal article" date="2022" name="Mol. Ecol. Resour.">
        <title>The complete and closed genome of the facultative generalist Candidatus Endoriftia persephone from deep-sea hydrothermal vents.</title>
        <authorList>
            <person name="de Oliveira A.L."/>
            <person name="Srivastava A."/>
            <person name="Espada-Hinojosa S."/>
            <person name="Bright M."/>
        </authorList>
    </citation>
    <scope>NUCLEOTIDE SEQUENCE</scope>
    <source>
        <strain evidence="6">Tica-EPR-9o50.N</strain>
    </source>
</reference>
<dbReference type="RefSeq" id="WP_010086430.1">
    <property type="nucleotide sequence ID" value="NZ_CP090569.1"/>
</dbReference>
<dbReference type="Pfam" id="PF02954">
    <property type="entry name" value="HTH_8"/>
    <property type="match status" value="1"/>
</dbReference>
<evidence type="ECO:0000259" key="5">
    <source>
        <dbReference type="Pfam" id="PF02954"/>
    </source>
</evidence>
<dbReference type="GO" id="GO:0043565">
    <property type="term" value="F:sequence-specific DNA binding"/>
    <property type="evidence" value="ECO:0007669"/>
    <property type="project" value="InterPro"/>
</dbReference>
<feature type="region of interest" description="Disordered" evidence="4">
    <location>
        <begin position="1"/>
        <end position="26"/>
    </location>
</feature>
<dbReference type="InterPro" id="IPR005412">
    <property type="entry name" value="Fis_DNA-bd"/>
</dbReference>
<dbReference type="EMBL" id="CP090569">
    <property type="protein sequence ID" value="USF87443.1"/>
    <property type="molecule type" value="Genomic_DNA"/>
</dbReference>
<evidence type="ECO:0000256" key="1">
    <source>
        <dbReference type="ARBA" id="ARBA00008559"/>
    </source>
</evidence>
<evidence type="ECO:0000313" key="7">
    <source>
        <dbReference type="Proteomes" id="UP001056649"/>
    </source>
</evidence>
<comment type="similarity">
    <text evidence="1">Belongs to the transcriptional regulatory Fis family.</text>
</comment>
<name>A0A9J6ZXA1_9GAMM</name>
<dbReference type="InterPro" id="IPR002197">
    <property type="entry name" value="HTH_Fis"/>
</dbReference>
<dbReference type="PRINTS" id="PR01590">
    <property type="entry name" value="HTHFIS"/>
</dbReference>
<accession>A0A9J6ZXA1</accession>
<organism evidence="6 7">
    <name type="scientific">Candidatus Endoriftia persephonae</name>
    <dbReference type="NCBI Taxonomy" id="393765"/>
    <lineage>
        <taxon>Bacteria</taxon>
        <taxon>Pseudomonadati</taxon>
        <taxon>Pseudomonadota</taxon>
        <taxon>Gammaproteobacteria</taxon>
        <taxon>Chromatiales</taxon>
        <taxon>Sedimenticolaceae</taxon>
        <taxon>Candidatus Endoriftia</taxon>
    </lineage>
</organism>
<dbReference type="NCBIfam" id="NF001659">
    <property type="entry name" value="PRK00430.1"/>
    <property type="match status" value="1"/>
</dbReference>